<evidence type="ECO:0000313" key="2">
    <source>
        <dbReference type="EMBL" id="GAA4147395.1"/>
    </source>
</evidence>
<name>A0ABP7Z4V7_9ACTN</name>
<organism evidence="2 3">
    <name type="scientific">Actinomadura keratinilytica</name>
    <dbReference type="NCBI Taxonomy" id="547461"/>
    <lineage>
        <taxon>Bacteria</taxon>
        <taxon>Bacillati</taxon>
        <taxon>Actinomycetota</taxon>
        <taxon>Actinomycetes</taxon>
        <taxon>Streptosporangiales</taxon>
        <taxon>Thermomonosporaceae</taxon>
        <taxon>Actinomadura</taxon>
    </lineage>
</organism>
<protein>
    <submittedName>
        <fullName evidence="2">Uncharacterized protein</fullName>
    </submittedName>
</protein>
<sequence length="490" mass="53176">MGKAGAATAGFEAARAVADAVLYEGYLLYPYRRSSIKNRVRWQFGVLTPRTWTLARGPADAGVAGSAETWWQQTDCLVESAGDAGDTVVDCRVRFLQLQHRSVERLLPDGSYRPADALDTGSRPESSFDEAVPREFDATVPLGDLLAGEHRVTLHADEGEDVEPLTDDEGRPVGRVVRRRWPVTALLAVSAVPCRTRTPLFRLRVRVENRNDTFQVEGTRDEALRVSPIASHVLLAVRGGAFVSLLDPPAWAAEAVRTCTNQHTFPVLAGGPGGREVVLSSPILLYDHPRVAPESPGDLYDATEIDEILSLRTRTLTDAEKREARATDPRAARILDQVEGMPPAVLSRLHGAIRSRRPVPHAHAPSGGAAADGTTADGAAAERPSAPWWDPGADDSVSPETDRVVVSGVPVSRGSRVRLRPRAQGTDPQDAFLQGRTAVVEAVLLDVDGARHLAVTVEDDPGADLHRWYGRFRYFRPDEVEPLPGEGRDA</sequence>
<evidence type="ECO:0000313" key="3">
    <source>
        <dbReference type="Proteomes" id="UP001500266"/>
    </source>
</evidence>
<comment type="caution">
    <text evidence="2">The sequence shown here is derived from an EMBL/GenBank/DDBJ whole genome shotgun (WGS) entry which is preliminary data.</text>
</comment>
<accession>A0ABP7Z4V7</accession>
<dbReference type="Proteomes" id="UP001500266">
    <property type="component" value="Unassembled WGS sequence"/>
</dbReference>
<proteinExistence type="predicted"/>
<evidence type="ECO:0000256" key="1">
    <source>
        <dbReference type="SAM" id="MobiDB-lite"/>
    </source>
</evidence>
<dbReference type="EMBL" id="BAABDO010000066">
    <property type="protein sequence ID" value="GAA4147395.1"/>
    <property type="molecule type" value="Genomic_DNA"/>
</dbReference>
<keyword evidence="3" id="KW-1185">Reference proteome</keyword>
<feature type="compositionally biased region" description="Low complexity" evidence="1">
    <location>
        <begin position="361"/>
        <end position="381"/>
    </location>
</feature>
<reference evidence="3" key="1">
    <citation type="journal article" date="2019" name="Int. J. Syst. Evol. Microbiol.">
        <title>The Global Catalogue of Microorganisms (GCM) 10K type strain sequencing project: providing services to taxonomists for standard genome sequencing and annotation.</title>
        <authorList>
            <consortium name="The Broad Institute Genomics Platform"/>
            <consortium name="The Broad Institute Genome Sequencing Center for Infectious Disease"/>
            <person name="Wu L."/>
            <person name="Ma J."/>
        </authorList>
    </citation>
    <scope>NUCLEOTIDE SEQUENCE [LARGE SCALE GENOMIC DNA]</scope>
    <source>
        <strain evidence="3">JCM 17316</strain>
    </source>
</reference>
<gene>
    <name evidence="2" type="ORF">GCM10022416_40800</name>
</gene>
<feature type="region of interest" description="Disordered" evidence="1">
    <location>
        <begin position="358"/>
        <end position="402"/>
    </location>
</feature>
<dbReference type="RefSeq" id="WP_345023069.1">
    <property type="nucleotide sequence ID" value="NZ_BAABDO010000066.1"/>
</dbReference>